<dbReference type="GO" id="GO:0160151">
    <property type="term" value="F:tRNA pseudouridine(32) synthase activity"/>
    <property type="evidence" value="ECO:0007669"/>
    <property type="project" value="UniProtKB-EC"/>
</dbReference>
<dbReference type="InterPro" id="IPR050188">
    <property type="entry name" value="RluA_PseudoU_synthase"/>
</dbReference>
<dbReference type="AlphaFoldDB" id="A0A3A6U507"/>
<evidence type="ECO:0000256" key="8">
    <source>
        <dbReference type="ARBA" id="ARBA00038944"/>
    </source>
</evidence>
<comment type="catalytic activity">
    <reaction evidence="6">
        <text>uridine(746) in 23S rRNA = pseudouridine(746) in 23S rRNA</text>
        <dbReference type="Rhea" id="RHEA:42548"/>
        <dbReference type="Rhea" id="RHEA-COMP:10109"/>
        <dbReference type="Rhea" id="RHEA-COMP:10110"/>
        <dbReference type="ChEBI" id="CHEBI:65314"/>
        <dbReference type="ChEBI" id="CHEBI:65315"/>
        <dbReference type="EC" id="5.4.99.29"/>
    </reaction>
</comment>
<organism evidence="17 18">
    <name type="scientific">Parashewanella spongiae</name>
    <dbReference type="NCBI Taxonomy" id="342950"/>
    <lineage>
        <taxon>Bacteria</taxon>
        <taxon>Pseudomonadati</taxon>
        <taxon>Pseudomonadota</taxon>
        <taxon>Gammaproteobacteria</taxon>
        <taxon>Alteromonadales</taxon>
        <taxon>Shewanellaceae</taxon>
        <taxon>Parashewanella</taxon>
    </lineage>
</organism>
<comment type="function">
    <text evidence="7">Dual specificity enzyme that catalyzes the synthesis of pseudouridine from uracil-746 in 23S ribosomal RNA and from uracil-32 in the anticodon stem and loop of transfer RNAs.</text>
</comment>
<dbReference type="SUPFAM" id="SSF55120">
    <property type="entry name" value="Pseudouridine synthase"/>
    <property type="match status" value="1"/>
</dbReference>
<dbReference type="EC" id="5.4.99.28" evidence="8"/>
<dbReference type="InterPro" id="IPR020103">
    <property type="entry name" value="PsdUridine_synth_cat_dom_sf"/>
</dbReference>
<evidence type="ECO:0000256" key="9">
    <source>
        <dbReference type="ARBA" id="ARBA00038945"/>
    </source>
</evidence>
<evidence type="ECO:0000256" key="12">
    <source>
        <dbReference type="ARBA" id="ARBA00042372"/>
    </source>
</evidence>
<proteinExistence type="inferred from homology"/>
<dbReference type="GO" id="GO:0008033">
    <property type="term" value="P:tRNA processing"/>
    <property type="evidence" value="ECO:0007669"/>
    <property type="project" value="UniProtKB-KW"/>
</dbReference>
<evidence type="ECO:0000256" key="15">
    <source>
        <dbReference type="ARBA" id="ARBA00043143"/>
    </source>
</evidence>
<evidence type="ECO:0000256" key="1">
    <source>
        <dbReference type="ARBA" id="ARBA00010876"/>
    </source>
</evidence>
<keyword evidence="4" id="KW-0413">Isomerase</keyword>
<dbReference type="Pfam" id="PF00849">
    <property type="entry name" value="PseudoU_synth_2"/>
    <property type="match status" value="1"/>
</dbReference>
<evidence type="ECO:0000256" key="7">
    <source>
        <dbReference type="ARBA" id="ARBA00037305"/>
    </source>
</evidence>
<evidence type="ECO:0000256" key="2">
    <source>
        <dbReference type="ARBA" id="ARBA00022552"/>
    </source>
</evidence>
<name>A0A3A6U507_9GAMM</name>
<evidence type="ECO:0000313" key="17">
    <source>
        <dbReference type="EMBL" id="RJY19122.1"/>
    </source>
</evidence>
<dbReference type="GO" id="GO:0160142">
    <property type="term" value="F:23S rRNA pseudouridine(746) synthase activity"/>
    <property type="evidence" value="ECO:0007669"/>
    <property type="project" value="UniProtKB-EC"/>
</dbReference>
<evidence type="ECO:0000256" key="14">
    <source>
        <dbReference type="ARBA" id="ARBA00042883"/>
    </source>
</evidence>
<evidence type="ECO:0000256" key="6">
    <source>
        <dbReference type="ARBA" id="ARBA00036916"/>
    </source>
</evidence>
<comment type="similarity">
    <text evidence="1">Belongs to the pseudouridine synthase RluA family.</text>
</comment>
<accession>A0A3A6U507</accession>
<keyword evidence="18" id="KW-1185">Reference proteome</keyword>
<protein>
    <recommendedName>
        <fullName evidence="10">Dual-specificity RNA pseudouridine synthase RluA</fullName>
        <ecNumber evidence="8">5.4.99.28</ecNumber>
        <ecNumber evidence="9">5.4.99.29</ecNumber>
    </recommendedName>
    <alternativeName>
        <fullName evidence="11">23S rRNA pseudouridine(746) synthase</fullName>
    </alternativeName>
    <alternativeName>
        <fullName evidence="14">Ribosomal large subunit pseudouridine synthase A</fullName>
    </alternativeName>
    <alternativeName>
        <fullName evidence="13">rRNA pseudouridylate synthase A</fullName>
    </alternativeName>
    <alternativeName>
        <fullName evidence="15">rRNA-uridine isomerase A</fullName>
    </alternativeName>
    <alternativeName>
        <fullName evidence="12">tRNA pseudouridine(32) synthase</fullName>
    </alternativeName>
</protein>
<dbReference type="RefSeq" id="WP_121852068.1">
    <property type="nucleotide sequence ID" value="NZ_CP037952.1"/>
</dbReference>
<evidence type="ECO:0000256" key="10">
    <source>
        <dbReference type="ARBA" id="ARBA00039988"/>
    </source>
</evidence>
<dbReference type="CDD" id="cd02869">
    <property type="entry name" value="PseudoU_synth_RluA_like"/>
    <property type="match status" value="1"/>
</dbReference>
<evidence type="ECO:0000256" key="5">
    <source>
        <dbReference type="ARBA" id="ARBA00036184"/>
    </source>
</evidence>
<dbReference type="EMBL" id="QYYH01000008">
    <property type="protein sequence ID" value="RJY19122.1"/>
    <property type="molecule type" value="Genomic_DNA"/>
</dbReference>
<gene>
    <name evidence="17" type="ORF">D5R81_02430</name>
</gene>
<dbReference type="EC" id="5.4.99.29" evidence="9"/>
<evidence type="ECO:0000259" key="16">
    <source>
        <dbReference type="Pfam" id="PF00849"/>
    </source>
</evidence>
<dbReference type="PANTHER" id="PTHR21600:SF91">
    <property type="entry name" value="DUAL-SPECIFICITY RNA PSEUDOURIDINE SYNTHASE RLUA"/>
    <property type="match status" value="1"/>
</dbReference>
<evidence type="ECO:0000256" key="13">
    <source>
        <dbReference type="ARBA" id="ARBA00042844"/>
    </source>
</evidence>
<evidence type="ECO:0000256" key="11">
    <source>
        <dbReference type="ARBA" id="ARBA00041266"/>
    </source>
</evidence>
<dbReference type="InterPro" id="IPR006145">
    <property type="entry name" value="PsdUridine_synth_RsuA/RluA"/>
</dbReference>
<reference evidence="17 18" key="1">
    <citation type="submission" date="2018-09" db="EMBL/GenBank/DDBJ databases">
        <title>Phylogeny of the Shewanellaceae, and recommendation for two new genera, Pseudoshewanella and Parashewanella.</title>
        <authorList>
            <person name="Wang G."/>
        </authorList>
    </citation>
    <scope>NUCLEOTIDE SEQUENCE [LARGE SCALE GENOMIC DNA]</scope>
    <source>
        <strain evidence="17 18">KCTC 22492</strain>
    </source>
</reference>
<dbReference type="GO" id="GO:0003723">
    <property type="term" value="F:RNA binding"/>
    <property type="evidence" value="ECO:0007669"/>
    <property type="project" value="InterPro"/>
</dbReference>
<comment type="caution">
    <text evidence="17">The sequence shown here is derived from an EMBL/GenBank/DDBJ whole genome shotgun (WGS) entry which is preliminary data.</text>
</comment>
<dbReference type="PROSITE" id="PS01129">
    <property type="entry name" value="PSI_RLU"/>
    <property type="match status" value="1"/>
</dbReference>
<evidence type="ECO:0000256" key="4">
    <source>
        <dbReference type="ARBA" id="ARBA00023235"/>
    </source>
</evidence>
<keyword evidence="2" id="KW-0698">rRNA processing</keyword>
<dbReference type="PANTHER" id="PTHR21600">
    <property type="entry name" value="MITOCHONDRIAL RNA PSEUDOURIDINE SYNTHASE"/>
    <property type="match status" value="1"/>
</dbReference>
<dbReference type="Gene3D" id="3.30.2350.10">
    <property type="entry name" value="Pseudouridine synthase"/>
    <property type="match status" value="1"/>
</dbReference>
<feature type="domain" description="Pseudouridine synthase RsuA/RluA-like" evidence="16">
    <location>
        <begin position="22"/>
        <end position="167"/>
    </location>
</feature>
<dbReference type="GO" id="GO:0000455">
    <property type="term" value="P:enzyme-directed rRNA pseudouridine synthesis"/>
    <property type="evidence" value="ECO:0007669"/>
    <property type="project" value="TreeGrafter"/>
</dbReference>
<evidence type="ECO:0000313" key="18">
    <source>
        <dbReference type="Proteomes" id="UP000273022"/>
    </source>
</evidence>
<dbReference type="OrthoDB" id="9785808at2"/>
<sequence>MQIFEYNPPLIPWLDIRYTDKDIIVINKSSGLLSNPGRATHTHDCAITRLQQLYPEAILLHRLDCDTSGIMVFARNKKAESSIKTQFQNKLTKKEYIAEVSGLLQSKIGTIDIRIGPDKSNPPFQIATELGKSAVTHYQVLNEQQGITLVKLMPETGRTHQLRVHMHELGHQILGDNFYGSPCIAGLRNRLSLHAQRLTFFHPYTGKEMTFFSKHPF</sequence>
<dbReference type="InterPro" id="IPR006224">
    <property type="entry name" value="PsdUridine_synth_RluA-like_CS"/>
</dbReference>
<evidence type="ECO:0000256" key="3">
    <source>
        <dbReference type="ARBA" id="ARBA00022694"/>
    </source>
</evidence>
<comment type="catalytic activity">
    <reaction evidence="5">
        <text>uridine(32) in tRNA = pseudouridine(32) in tRNA</text>
        <dbReference type="Rhea" id="RHEA:42544"/>
        <dbReference type="Rhea" id="RHEA-COMP:10107"/>
        <dbReference type="Rhea" id="RHEA-COMP:10108"/>
        <dbReference type="ChEBI" id="CHEBI:65314"/>
        <dbReference type="ChEBI" id="CHEBI:65315"/>
        <dbReference type="EC" id="5.4.99.28"/>
    </reaction>
</comment>
<keyword evidence="3" id="KW-0819">tRNA processing</keyword>
<dbReference type="Proteomes" id="UP000273022">
    <property type="component" value="Unassembled WGS sequence"/>
</dbReference>